<proteinExistence type="predicted"/>
<dbReference type="EMBL" id="CAJNOQ010026850">
    <property type="protein sequence ID" value="CAF1549062.1"/>
    <property type="molecule type" value="Genomic_DNA"/>
</dbReference>
<feature type="non-terminal residue" evidence="2">
    <location>
        <position position="1"/>
    </location>
</feature>
<comment type="caution">
    <text evidence="2">The sequence shown here is derived from an EMBL/GenBank/DDBJ whole genome shotgun (WGS) entry which is preliminary data.</text>
</comment>
<keyword evidence="4" id="KW-1185">Reference proteome</keyword>
<dbReference type="AlphaFoldDB" id="A0A815X3H4"/>
<organism evidence="2 4">
    <name type="scientific">Didymodactylos carnosus</name>
    <dbReference type="NCBI Taxonomy" id="1234261"/>
    <lineage>
        <taxon>Eukaryota</taxon>
        <taxon>Metazoa</taxon>
        <taxon>Spiralia</taxon>
        <taxon>Gnathifera</taxon>
        <taxon>Rotifera</taxon>
        <taxon>Eurotatoria</taxon>
        <taxon>Bdelloidea</taxon>
        <taxon>Philodinida</taxon>
        <taxon>Philodinidae</taxon>
        <taxon>Didymodactylos</taxon>
    </lineage>
</organism>
<feature type="non-terminal residue" evidence="2">
    <location>
        <position position="49"/>
    </location>
</feature>
<dbReference type="Proteomes" id="UP000681722">
    <property type="component" value="Unassembled WGS sequence"/>
</dbReference>
<evidence type="ECO:0000313" key="4">
    <source>
        <dbReference type="Proteomes" id="UP000663829"/>
    </source>
</evidence>
<protein>
    <submittedName>
        <fullName evidence="2">Uncharacterized protein</fullName>
    </submittedName>
</protein>
<evidence type="ECO:0000313" key="2">
    <source>
        <dbReference type="EMBL" id="CAF1549062.1"/>
    </source>
</evidence>
<evidence type="ECO:0000256" key="1">
    <source>
        <dbReference type="SAM" id="MobiDB-lite"/>
    </source>
</evidence>
<accession>A0A815X3H4</accession>
<name>A0A815X3H4_9BILA</name>
<dbReference type="Proteomes" id="UP000663829">
    <property type="component" value="Unassembled WGS sequence"/>
</dbReference>
<reference evidence="2" key="1">
    <citation type="submission" date="2021-02" db="EMBL/GenBank/DDBJ databases">
        <authorList>
            <person name="Nowell W R."/>
        </authorList>
    </citation>
    <scope>NUCLEOTIDE SEQUENCE</scope>
</reference>
<sequence>MADLLIFGEPQGVISRTVEDNGILDEDEVQVGVGSNQSAQGRPVPSEPI</sequence>
<gene>
    <name evidence="2" type="ORF">GPM918_LOCUS39088</name>
    <name evidence="3" type="ORF">SRO942_LOCUS39945</name>
</gene>
<feature type="region of interest" description="Disordered" evidence="1">
    <location>
        <begin position="28"/>
        <end position="49"/>
    </location>
</feature>
<dbReference type="EMBL" id="CAJOBC010092524">
    <property type="protein sequence ID" value="CAF4409970.1"/>
    <property type="molecule type" value="Genomic_DNA"/>
</dbReference>
<evidence type="ECO:0000313" key="3">
    <source>
        <dbReference type="EMBL" id="CAF4409970.1"/>
    </source>
</evidence>